<dbReference type="EMBL" id="JAPKHW010000025">
    <property type="protein sequence ID" value="MCX4148909.1"/>
    <property type="molecule type" value="Genomic_DNA"/>
</dbReference>
<reference evidence="4" key="2">
    <citation type="submission" date="2022-06" db="EMBL/GenBank/DDBJ databases">
        <title>PHB producers.</title>
        <authorList>
            <person name="Besaury L."/>
        </authorList>
    </citation>
    <scope>NUCLEOTIDE SEQUENCE</scope>
    <source>
        <strain evidence="3 6">SEWS6</strain>
    </source>
</reference>
<comment type="caution">
    <text evidence="2">The sequence shown here is derived from an EMBL/GenBank/DDBJ whole genome shotgun (WGS) entry which is preliminary data.</text>
</comment>
<evidence type="ECO:0000313" key="6">
    <source>
        <dbReference type="Proteomes" id="UP001209412"/>
    </source>
</evidence>
<accession>A0A6N6WK53</accession>
<evidence type="ECO:0000313" key="3">
    <source>
        <dbReference type="EMBL" id="MCX4148909.1"/>
    </source>
</evidence>
<dbReference type="AlphaFoldDB" id="A0A6N6WK53"/>
<dbReference type="Proteomes" id="UP001242288">
    <property type="component" value="Unassembled WGS sequence"/>
</dbReference>
<evidence type="ECO:0000256" key="1">
    <source>
        <dbReference type="SAM" id="MobiDB-lite"/>
    </source>
</evidence>
<organism evidence="2 5">
    <name type="scientific">Paraburkholderia madseniana</name>
    <dbReference type="NCBI Taxonomy" id="2599607"/>
    <lineage>
        <taxon>Bacteria</taxon>
        <taxon>Pseudomonadati</taxon>
        <taxon>Pseudomonadota</taxon>
        <taxon>Betaproteobacteria</taxon>
        <taxon>Burkholderiales</taxon>
        <taxon>Burkholderiaceae</taxon>
        <taxon>Paraburkholderia</taxon>
    </lineage>
</organism>
<dbReference type="EMBL" id="JAMXWF010000025">
    <property type="protein sequence ID" value="MDQ6410726.1"/>
    <property type="molecule type" value="Genomic_DNA"/>
</dbReference>
<protein>
    <submittedName>
        <fullName evidence="2">Uncharacterized protein</fullName>
    </submittedName>
</protein>
<dbReference type="RefSeq" id="WP_154559343.1">
    <property type="nucleotide sequence ID" value="NZ_JAMXWF010000025.1"/>
</dbReference>
<evidence type="ECO:0000313" key="5">
    <source>
        <dbReference type="Proteomes" id="UP000463700"/>
    </source>
</evidence>
<keyword evidence="6" id="KW-1185">Reference proteome</keyword>
<proteinExistence type="predicted"/>
<gene>
    <name evidence="2" type="ORF">FSO04_08980</name>
    <name evidence="4" type="ORF">NIE36_26480</name>
    <name evidence="3" type="ORF">OSB80_26560</name>
</gene>
<reference evidence="2 5" key="1">
    <citation type="journal article" date="2020" name="Int. J. Syst. Evol. Microbiol.">
        <title>Paraburkholderia madseniana sp. nov., a phenolic acid-degrading bacterium isolated from acidic forest soil.</title>
        <authorList>
            <person name="Wilhelm R.C."/>
            <person name="Murphy S.J.L."/>
            <person name="Feriancek N.M."/>
            <person name="Karasz D.C."/>
            <person name="DeRito C.M."/>
            <person name="Newman J.D."/>
            <person name="Buckley D.H."/>
        </authorList>
    </citation>
    <scope>NUCLEOTIDE SEQUENCE [LARGE SCALE GENOMIC DNA]</scope>
    <source>
        <strain evidence="2 5">RP11</strain>
    </source>
</reference>
<dbReference type="Proteomes" id="UP001209412">
    <property type="component" value="Unassembled WGS sequence"/>
</dbReference>
<dbReference type="EMBL" id="VOSW01000013">
    <property type="protein sequence ID" value="KAE8760214.1"/>
    <property type="molecule type" value="Genomic_DNA"/>
</dbReference>
<name>A0A6N6WK53_9BURK</name>
<evidence type="ECO:0000313" key="4">
    <source>
        <dbReference type="EMBL" id="MDQ6410726.1"/>
    </source>
</evidence>
<feature type="region of interest" description="Disordered" evidence="1">
    <location>
        <begin position="1"/>
        <end position="29"/>
    </location>
</feature>
<sequence length="69" mass="7596">MSPQYVTPPSDIPDERNAGWLIPRDSPFTEKTGNAVTDVIRAVQREIDIMGDIKAASDERTRGVKPATI</sequence>
<dbReference type="Proteomes" id="UP000463700">
    <property type="component" value="Unassembled WGS sequence"/>
</dbReference>
<evidence type="ECO:0000313" key="2">
    <source>
        <dbReference type="EMBL" id="KAE8760214.1"/>
    </source>
</evidence>